<proteinExistence type="predicted"/>
<dbReference type="GeneID" id="25366018"/>
<keyword evidence="2" id="KW-1185">Reference proteome</keyword>
<dbReference type="RefSeq" id="XP_013345925.1">
    <property type="nucleotide sequence ID" value="XM_013490471.1"/>
</dbReference>
<evidence type="ECO:0000313" key="1">
    <source>
        <dbReference type="EMBL" id="KEQ97587.1"/>
    </source>
</evidence>
<dbReference type="AlphaFoldDB" id="A0A074YTY1"/>
<dbReference type="HOGENOM" id="CLU_2454352_0_0_1"/>
<accession>A0A074YTY1</accession>
<protein>
    <submittedName>
        <fullName evidence="1">Uncharacterized protein</fullName>
    </submittedName>
</protein>
<dbReference type="EMBL" id="KL584754">
    <property type="protein sequence ID" value="KEQ97587.1"/>
    <property type="molecule type" value="Genomic_DNA"/>
</dbReference>
<dbReference type="Proteomes" id="UP000030641">
    <property type="component" value="Unassembled WGS sequence"/>
</dbReference>
<organism evidence="1 2">
    <name type="scientific">Aureobasidium subglaciale (strain EXF-2481)</name>
    <name type="common">Aureobasidium pullulans var. subglaciale</name>
    <dbReference type="NCBI Taxonomy" id="1043005"/>
    <lineage>
        <taxon>Eukaryota</taxon>
        <taxon>Fungi</taxon>
        <taxon>Dikarya</taxon>
        <taxon>Ascomycota</taxon>
        <taxon>Pezizomycotina</taxon>
        <taxon>Dothideomycetes</taxon>
        <taxon>Dothideomycetidae</taxon>
        <taxon>Dothideales</taxon>
        <taxon>Saccotheciaceae</taxon>
        <taxon>Aureobasidium</taxon>
    </lineage>
</organism>
<reference evidence="1 2" key="1">
    <citation type="journal article" date="2014" name="BMC Genomics">
        <title>Genome sequencing of four Aureobasidium pullulans varieties: biotechnological potential, stress tolerance, and description of new species.</title>
        <authorList>
            <person name="Gostin Ar C."/>
            <person name="Ohm R.A."/>
            <person name="Kogej T."/>
            <person name="Sonjak S."/>
            <person name="Turk M."/>
            <person name="Zajc J."/>
            <person name="Zalar P."/>
            <person name="Grube M."/>
            <person name="Sun H."/>
            <person name="Han J."/>
            <person name="Sharma A."/>
            <person name="Chiniquy J."/>
            <person name="Ngan C.Y."/>
            <person name="Lipzen A."/>
            <person name="Barry K."/>
            <person name="Grigoriev I.V."/>
            <person name="Gunde-Cimerman N."/>
        </authorList>
    </citation>
    <scope>NUCLEOTIDE SEQUENCE [LARGE SCALE GENOMIC DNA]</scope>
    <source>
        <strain evidence="1 2">EXF-2481</strain>
    </source>
</reference>
<name>A0A074YTY1_AURSE</name>
<gene>
    <name evidence="1" type="ORF">AUEXF2481DRAFT_38099</name>
</gene>
<dbReference type="InParanoid" id="A0A074YTY1"/>
<sequence>MRWSSRNSDQLLLLSHEGLHRRTSRQVISLTVLSPVTITIQSLLSDLDQDSHMVTTYSSQTMIIFTGLETKKPLPMVFQARYWDITLAS</sequence>
<evidence type="ECO:0000313" key="2">
    <source>
        <dbReference type="Proteomes" id="UP000030641"/>
    </source>
</evidence>